<keyword evidence="1" id="KW-0812">Transmembrane</keyword>
<dbReference type="Proteomes" id="UP001589609">
    <property type="component" value="Unassembled WGS sequence"/>
</dbReference>
<dbReference type="EMBL" id="JBHMAF010000188">
    <property type="protein sequence ID" value="MFB9761139.1"/>
    <property type="molecule type" value="Genomic_DNA"/>
</dbReference>
<evidence type="ECO:0000313" key="2">
    <source>
        <dbReference type="EMBL" id="MFB9761139.1"/>
    </source>
</evidence>
<keyword evidence="3" id="KW-1185">Reference proteome</keyword>
<organism evidence="2 3">
    <name type="scientific">Ectobacillus funiculus</name>
    <dbReference type="NCBI Taxonomy" id="137993"/>
    <lineage>
        <taxon>Bacteria</taxon>
        <taxon>Bacillati</taxon>
        <taxon>Bacillota</taxon>
        <taxon>Bacilli</taxon>
        <taxon>Bacillales</taxon>
        <taxon>Bacillaceae</taxon>
        <taxon>Ectobacillus</taxon>
    </lineage>
</organism>
<evidence type="ECO:0000256" key="1">
    <source>
        <dbReference type="SAM" id="Phobius"/>
    </source>
</evidence>
<sequence length="162" mass="18243">MINILRQERTEKLLWSIALPGFGQLLNRRYLKGVLFILLELTINHMARLNTIILLSFKGDITAAITAVDYQWLMFYPCVYMFAIWDAFKDAGGGRSPYATLLFVIPAYMATVGIMYSDTLKICNVLLGPVWLPMLFCFLGIALAAIIRKIIATLETSNLASK</sequence>
<feature type="transmembrane region" description="Helical" evidence="1">
    <location>
        <begin position="128"/>
        <end position="147"/>
    </location>
</feature>
<gene>
    <name evidence="2" type="ORF">ACFFMS_23090</name>
</gene>
<reference evidence="2 3" key="1">
    <citation type="submission" date="2024-09" db="EMBL/GenBank/DDBJ databases">
        <authorList>
            <person name="Sun Q."/>
            <person name="Mori K."/>
        </authorList>
    </citation>
    <scope>NUCLEOTIDE SEQUENCE [LARGE SCALE GENOMIC DNA]</scope>
    <source>
        <strain evidence="2 3">JCM 11201</strain>
    </source>
</reference>
<keyword evidence="1" id="KW-0472">Membrane</keyword>
<dbReference type="RefSeq" id="WP_379951366.1">
    <property type="nucleotide sequence ID" value="NZ_JBHMAF010000188.1"/>
</dbReference>
<feature type="transmembrane region" description="Helical" evidence="1">
    <location>
        <begin position="34"/>
        <end position="55"/>
    </location>
</feature>
<protein>
    <submittedName>
        <fullName evidence="2">Uncharacterized protein</fullName>
    </submittedName>
</protein>
<proteinExistence type="predicted"/>
<comment type="caution">
    <text evidence="2">The sequence shown here is derived from an EMBL/GenBank/DDBJ whole genome shotgun (WGS) entry which is preliminary data.</text>
</comment>
<feature type="transmembrane region" description="Helical" evidence="1">
    <location>
        <begin position="61"/>
        <end position="85"/>
    </location>
</feature>
<evidence type="ECO:0000313" key="3">
    <source>
        <dbReference type="Proteomes" id="UP001589609"/>
    </source>
</evidence>
<keyword evidence="1" id="KW-1133">Transmembrane helix</keyword>
<accession>A0ABV5WKN8</accession>
<name>A0ABV5WKN8_9BACI</name>
<feature type="transmembrane region" description="Helical" evidence="1">
    <location>
        <begin position="97"/>
        <end position="116"/>
    </location>
</feature>